<evidence type="ECO:0000313" key="2">
    <source>
        <dbReference type="EMBL" id="MBW7462132.1"/>
    </source>
</evidence>
<gene>
    <name evidence="2" type="ORF">K0U00_49595</name>
</gene>
<sequence>LTASPAISSAPEVWLLGSSGDSAMLAAERGVSFAFAQFINGSGGASYVRDYKETFTPALPGGKPSAMVAIFVVCAKTDEEAQRLASSFDYQFLLLEQGRFSAGIAPPEKALAYPYSEVERMR</sequence>
<evidence type="ECO:0000313" key="3">
    <source>
        <dbReference type="Proteomes" id="UP001519887"/>
    </source>
</evidence>
<dbReference type="InterPro" id="IPR011251">
    <property type="entry name" value="Luciferase-like_dom"/>
</dbReference>
<proteinExistence type="predicted"/>
<feature type="non-terminal residue" evidence="2">
    <location>
        <position position="1"/>
    </location>
</feature>
<feature type="domain" description="Luciferase-like" evidence="1">
    <location>
        <begin position="10"/>
        <end position="90"/>
    </location>
</feature>
<name>A0ABS7CMW6_9BACL</name>
<dbReference type="SUPFAM" id="SSF51679">
    <property type="entry name" value="Bacterial luciferase-like"/>
    <property type="match status" value="1"/>
</dbReference>
<feature type="non-terminal residue" evidence="2">
    <location>
        <position position="122"/>
    </location>
</feature>
<dbReference type="InterPro" id="IPR050766">
    <property type="entry name" value="Bact_Lucif_Oxidored"/>
</dbReference>
<reference evidence="2 3" key="1">
    <citation type="submission" date="2021-07" db="EMBL/GenBank/DDBJ databases">
        <title>Paenibacillus radiodurans sp. nov., isolated from the southeastern edge of Tengger Desert.</title>
        <authorList>
            <person name="Zhang G."/>
        </authorList>
    </citation>
    <scope>NUCLEOTIDE SEQUENCE [LARGE SCALE GENOMIC DNA]</scope>
    <source>
        <strain evidence="2 3">CCM 7311</strain>
    </source>
</reference>
<dbReference type="Proteomes" id="UP001519887">
    <property type="component" value="Unassembled WGS sequence"/>
</dbReference>
<dbReference type="PANTHER" id="PTHR30137">
    <property type="entry name" value="LUCIFERASE-LIKE MONOOXYGENASE"/>
    <property type="match status" value="1"/>
</dbReference>
<dbReference type="Gene3D" id="3.20.20.30">
    <property type="entry name" value="Luciferase-like domain"/>
    <property type="match status" value="1"/>
</dbReference>
<dbReference type="Pfam" id="PF00296">
    <property type="entry name" value="Bac_luciferase"/>
    <property type="match status" value="1"/>
</dbReference>
<dbReference type="CDD" id="cd00347">
    <property type="entry name" value="Flavin_utilizing_monoxygenases"/>
    <property type="match status" value="1"/>
</dbReference>
<evidence type="ECO:0000259" key="1">
    <source>
        <dbReference type="Pfam" id="PF00296"/>
    </source>
</evidence>
<accession>A0ABS7CMW6</accession>
<dbReference type="EMBL" id="JAHZIK010003613">
    <property type="protein sequence ID" value="MBW7462132.1"/>
    <property type="molecule type" value="Genomic_DNA"/>
</dbReference>
<protein>
    <submittedName>
        <fullName evidence="2">LLM class flavin-dependent oxidoreductase</fullName>
    </submittedName>
</protein>
<keyword evidence="3" id="KW-1185">Reference proteome</keyword>
<organism evidence="2 3">
    <name type="scientific">Paenibacillus sepulcri</name>
    <dbReference type="NCBI Taxonomy" id="359917"/>
    <lineage>
        <taxon>Bacteria</taxon>
        <taxon>Bacillati</taxon>
        <taxon>Bacillota</taxon>
        <taxon>Bacilli</taxon>
        <taxon>Bacillales</taxon>
        <taxon>Paenibacillaceae</taxon>
        <taxon>Paenibacillus</taxon>
    </lineage>
</organism>
<dbReference type="PANTHER" id="PTHR30137:SF19">
    <property type="entry name" value="LUCIFERASE-LIKE MONOOXYGENASE"/>
    <property type="match status" value="1"/>
</dbReference>
<comment type="caution">
    <text evidence="2">The sequence shown here is derived from an EMBL/GenBank/DDBJ whole genome shotgun (WGS) entry which is preliminary data.</text>
</comment>
<dbReference type="InterPro" id="IPR036661">
    <property type="entry name" value="Luciferase-like_sf"/>
</dbReference>